<evidence type="ECO:0000313" key="13">
    <source>
        <dbReference type="Proteomes" id="UP000051494"/>
    </source>
</evidence>
<evidence type="ECO:0000259" key="9">
    <source>
        <dbReference type="PROSITE" id="PS50893"/>
    </source>
</evidence>
<reference evidence="11" key="1">
    <citation type="submission" date="2015-09" db="EMBL/GenBank/DDBJ databases">
        <title>Draft Genome Sequences of Two Novel Amoeba-resistant Intranuclear Bacteria, Candidatus Berkiella cookevillensis and Candidatus Berkiella aquae.</title>
        <authorList>
            <person name="Mehari Y.T."/>
            <person name="Arivett B.A."/>
            <person name="Farone A.L."/>
            <person name="Gunderson J.H."/>
            <person name="Farone M.B."/>
        </authorList>
    </citation>
    <scope>NUCLEOTIDE SEQUENCE [LARGE SCALE GENOMIC DNA]</scope>
    <source>
        <strain evidence="11">CC99</strain>
    </source>
</reference>
<keyword evidence="13" id="KW-1185">Reference proteome</keyword>
<evidence type="ECO:0000313" key="12">
    <source>
        <dbReference type="EMBL" id="MCS5707349.1"/>
    </source>
</evidence>
<feature type="transmembrane region" description="Helical" evidence="8">
    <location>
        <begin position="38"/>
        <end position="63"/>
    </location>
</feature>
<keyword evidence="3 8" id="KW-0812">Transmembrane</keyword>
<feature type="domain" description="ABC transporter" evidence="9">
    <location>
        <begin position="358"/>
        <end position="592"/>
    </location>
</feature>
<evidence type="ECO:0000256" key="6">
    <source>
        <dbReference type="ARBA" id="ARBA00022989"/>
    </source>
</evidence>
<evidence type="ECO:0000256" key="1">
    <source>
        <dbReference type="ARBA" id="ARBA00004651"/>
    </source>
</evidence>
<dbReference type="FunFam" id="3.40.50.300:FF:000287">
    <property type="entry name" value="Multidrug ABC transporter ATP-binding protein"/>
    <property type="match status" value="1"/>
</dbReference>
<name>A0A0Q9YJY1_9GAMM</name>
<dbReference type="PROSITE" id="PS00211">
    <property type="entry name" value="ABC_TRANSPORTER_1"/>
    <property type="match status" value="1"/>
</dbReference>
<evidence type="ECO:0000256" key="4">
    <source>
        <dbReference type="ARBA" id="ARBA00022741"/>
    </source>
</evidence>
<dbReference type="SMART" id="SM00382">
    <property type="entry name" value="AAA"/>
    <property type="match status" value="1"/>
</dbReference>
<dbReference type="GO" id="GO:0005886">
    <property type="term" value="C:plasma membrane"/>
    <property type="evidence" value="ECO:0007669"/>
    <property type="project" value="UniProtKB-SubCell"/>
</dbReference>
<proteinExistence type="predicted"/>
<dbReference type="OrthoDB" id="9806127at2"/>
<gene>
    <name evidence="12" type="ORF">CC99x_000380</name>
    <name evidence="11" type="ORF">CC99x_02458</name>
</gene>
<evidence type="ECO:0000256" key="3">
    <source>
        <dbReference type="ARBA" id="ARBA00022692"/>
    </source>
</evidence>
<dbReference type="GO" id="GO:0140359">
    <property type="term" value="F:ABC-type transporter activity"/>
    <property type="evidence" value="ECO:0007669"/>
    <property type="project" value="InterPro"/>
</dbReference>
<dbReference type="SUPFAM" id="SSF52540">
    <property type="entry name" value="P-loop containing nucleoside triphosphate hydrolases"/>
    <property type="match status" value="1"/>
</dbReference>
<evidence type="ECO:0000256" key="2">
    <source>
        <dbReference type="ARBA" id="ARBA00022448"/>
    </source>
</evidence>
<protein>
    <submittedName>
        <fullName evidence="12">ATP-binding cassette domain-containing protein</fullName>
    </submittedName>
    <submittedName>
        <fullName evidence="11">Putative ABC transporter ATP-binding protein</fullName>
    </submittedName>
</protein>
<dbReference type="Proteomes" id="UP000051494">
    <property type="component" value="Unassembled WGS sequence"/>
</dbReference>
<sequence length="598" mass="67339">MSVNNNGQAKEHLSTLEIVSAFFPFVWSTKTFSIKCRLLFSLLLVVVTMALNLGVPIIFKYAVNMLSDPTNLKENMILLVIASYGLFWTFGRYSEKLRQMLLYKPLARTMTEYSLHVFRHLHSLSLKFHLQRETGAVTSSIHRAQLAIAMVVNNVMLNIIPDILEVLLAFVILWHLYSLSYGLLVLSVLGLFLLITIFTSNYATKFQQAFNKIDMGVSARIVDSLLNVDTVKLFNNQIFEQKQADKLLTSSSNALVKMFLVKNIAFVVQTIIVSAGLIIITYKAGQDVLADKLQVGDFILINAYLIQFLFPLSRFGELLHNTREFLSKIEASAKLLKHECHIHEIENAPDIIIQKADIHFNEVSFSYDESRSILNNISFSIFENTSLAIVGPSGSGKSTIARLLLRFFDVSSGVISISGQDISRVTKSSLRRCIGVVPQDIVLFNDTLRYNLIYGTFDATEEDINRAIKMAHLEMLIHKLPQKLETMVGERGLKLSGGERQRIGIARALIKKPKILLFDEATSSLDTVTEKEIQANIEELSKNITTVIIAHRLSTIVHADNILVLKNGNIVESGKHKQLLKDGELYSTLWKSQLKHHD</sequence>
<comment type="caution">
    <text evidence="11">The sequence shown here is derived from an EMBL/GenBank/DDBJ whole genome shotgun (WGS) entry which is preliminary data.</text>
</comment>
<dbReference type="PANTHER" id="PTHR24221:SF654">
    <property type="entry name" value="ATP-BINDING CASSETTE SUB-FAMILY B MEMBER 6"/>
    <property type="match status" value="1"/>
</dbReference>
<dbReference type="GO" id="GO:0005524">
    <property type="term" value="F:ATP binding"/>
    <property type="evidence" value="ECO:0007669"/>
    <property type="project" value="UniProtKB-KW"/>
</dbReference>
<comment type="subcellular location">
    <subcellularLocation>
        <location evidence="1">Cell membrane</location>
        <topology evidence="1">Multi-pass membrane protein</topology>
    </subcellularLocation>
</comment>
<dbReference type="InterPro" id="IPR017871">
    <property type="entry name" value="ABC_transporter-like_CS"/>
</dbReference>
<feature type="transmembrane region" description="Helical" evidence="8">
    <location>
        <begin position="259"/>
        <end position="282"/>
    </location>
</feature>
<dbReference type="Gene3D" id="3.40.50.300">
    <property type="entry name" value="P-loop containing nucleotide triphosphate hydrolases"/>
    <property type="match status" value="1"/>
</dbReference>
<feature type="domain" description="ABC transmembrane type-1" evidence="10">
    <location>
        <begin position="39"/>
        <end position="324"/>
    </location>
</feature>
<feature type="transmembrane region" description="Helical" evidence="8">
    <location>
        <begin position="155"/>
        <end position="177"/>
    </location>
</feature>
<keyword evidence="4" id="KW-0547">Nucleotide-binding</keyword>
<dbReference type="InterPro" id="IPR011527">
    <property type="entry name" value="ABC1_TM_dom"/>
</dbReference>
<dbReference type="PROSITE" id="PS50929">
    <property type="entry name" value="ABC_TM1F"/>
    <property type="match status" value="1"/>
</dbReference>
<dbReference type="Pfam" id="PF00005">
    <property type="entry name" value="ABC_tran"/>
    <property type="match status" value="1"/>
</dbReference>
<dbReference type="InterPro" id="IPR036640">
    <property type="entry name" value="ABC1_TM_sf"/>
</dbReference>
<dbReference type="SUPFAM" id="SSF90123">
    <property type="entry name" value="ABC transporter transmembrane region"/>
    <property type="match status" value="1"/>
</dbReference>
<dbReference type="PANTHER" id="PTHR24221">
    <property type="entry name" value="ATP-BINDING CASSETTE SUB-FAMILY B"/>
    <property type="match status" value="1"/>
</dbReference>
<dbReference type="InterPro" id="IPR027417">
    <property type="entry name" value="P-loop_NTPase"/>
</dbReference>
<dbReference type="PROSITE" id="PS50893">
    <property type="entry name" value="ABC_TRANSPORTER_2"/>
    <property type="match status" value="1"/>
</dbReference>
<dbReference type="CDD" id="cd18582">
    <property type="entry name" value="ABC_6TM_ATM1_ABCB7"/>
    <property type="match status" value="1"/>
</dbReference>
<reference evidence="12" key="2">
    <citation type="journal article" date="2016" name="Genome Announc.">
        <title>Draft Genome Sequences of Two Novel Amoeba-Resistant Intranuclear Bacteria, 'Candidatus Berkiella cookevillensis' and 'Candidatus Berkiella aquae'.</title>
        <authorList>
            <person name="Mehari Y.T."/>
            <person name="Arivett B.A."/>
            <person name="Farone A.L."/>
            <person name="Gunderson J.H."/>
            <person name="Farone M.B."/>
        </authorList>
    </citation>
    <scope>NUCLEOTIDE SEQUENCE</scope>
    <source>
        <strain evidence="12">CC99</strain>
    </source>
</reference>
<dbReference type="STRING" id="437022.CC99x_02458"/>
<dbReference type="RefSeq" id="WP_057625543.1">
    <property type="nucleotide sequence ID" value="NZ_LKHV02000001.1"/>
</dbReference>
<feature type="transmembrane region" description="Helical" evidence="8">
    <location>
        <begin position="75"/>
        <end position="94"/>
    </location>
</feature>
<accession>A0A0Q9YJY1</accession>
<dbReference type="AlphaFoldDB" id="A0A0Q9YJY1"/>
<keyword evidence="7 8" id="KW-0472">Membrane</keyword>
<dbReference type="EMBL" id="LKHV02000001">
    <property type="protein sequence ID" value="MCS5707349.1"/>
    <property type="molecule type" value="Genomic_DNA"/>
</dbReference>
<dbReference type="InterPro" id="IPR003439">
    <property type="entry name" value="ABC_transporter-like_ATP-bd"/>
</dbReference>
<dbReference type="Gene3D" id="1.20.1560.10">
    <property type="entry name" value="ABC transporter type 1, transmembrane domain"/>
    <property type="match status" value="1"/>
</dbReference>
<keyword evidence="5 11" id="KW-0067">ATP-binding</keyword>
<dbReference type="InterPro" id="IPR039421">
    <property type="entry name" value="Type_1_exporter"/>
</dbReference>
<dbReference type="Pfam" id="PF00664">
    <property type="entry name" value="ABC_membrane"/>
    <property type="match status" value="1"/>
</dbReference>
<organism evidence="11">
    <name type="scientific">Candidatus Berkiella cookevillensis</name>
    <dbReference type="NCBI Taxonomy" id="437022"/>
    <lineage>
        <taxon>Bacteria</taxon>
        <taxon>Pseudomonadati</taxon>
        <taxon>Pseudomonadota</taxon>
        <taxon>Gammaproteobacteria</taxon>
        <taxon>Candidatus Berkiellales</taxon>
        <taxon>Candidatus Berkiellaceae</taxon>
        <taxon>Candidatus Berkiella</taxon>
    </lineage>
</organism>
<dbReference type="InterPro" id="IPR003593">
    <property type="entry name" value="AAA+_ATPase"/>
</dbReference>
<reference evidence="12" key="3">
    <citation type="submission" date="2021-06" db="EMBL/GenBank/DDBJ databases">
        <title>Genomic Description and Analysis of Intracellular Bacteria, Candidatus Berkiella cookevillensis and Candidatus Berkiella aquae.</title>
        <authorList>
            <person name="Kidane D.T."/>
            <person name="Mehari Y.T."/>
            <person name="Rice F.C."/>
            <person name="Arivett B.A."/>
            <person name="Farone A.L."/>
            <person name="Berk S.G."/>
            <person name="Farone M.B."/>
        </authorList>
    </citation>
    <scope>NUCLEOTIDE SEQUENCE</scope>
    <source>
        <strain evidence="12">CC99</strain>
    </source>
</reference>
<feature type="transmembrane region" description="Helical" evidence="8">
    <location>
        <begin position="183"/>
        <end position="203"/>
    </location>
</feature>
<keyword evidence="6 8" id="KW-1133">Transmembrane helix</keyword>
<evidence type="ECO:0000256" key="8">
    <source>
        <dbReference type="SAM" id="Phobius"/>
    </source>
</evidence>
<dbReference type="GO" id="GO:0016887">
    <property type="term" value="F:ATP hydrolysis activity"/>
    <property type="evidence" value="ECO:0007669"/>
    <property type="project" value="InterPro"/>
</dbReference>
<evidence type="ECO:0000313" key="11">
    <source>
        <dbReference type="EMBL" id="KRG17310.1"/>
    </source>
</evidence>
<evidence type="ECO:0000256" key="7">
    <source>
        <dbReference type="ARBA" id="ARBA00023136"/>
    </source>
</evidence>
<evidence type="ECO:0000259" key="10">
    <source>
        <dbReference type="PROSITE" id="PS50929"/>
    </source>
</evidence>
<keyword evidence="2" id="KW-0813">Transport</keyword>
<dbReference type="EMBL" id="LKHV01000019">
    <property type="protein sequence ID" value="KRG17310.1"/>
    <property type="molecule type" value="Genomic_DNA"/>
</dbReference>
<evidence type="ECO:0000256" key="5">
    <source>
        <dbReference type="ARBA" id="ARBA00022840"/>
    </source>
</evidence>